<evidence type="ECO:0000313" key="3">
    <source>
        <dbReference type="EMBL" id="OGZ17618.1"/>
    </source>
</evidence>
<dbReference type="InterPro" id="IPR013767">
    <property type="entry name" value="PAS_fold"/>
</dbReference>
<dbReference type="EMBL" id="MHLV01000019">
    <property type="protein sequence ID" value="OGZ17618.1"/>
    <property type="molecule type" value="Genomic_DNA"/>
</dbReference>
<dbReference type="AlphaFoldDB" id="A0A1G2DXI5"/>
<dbReference type="Pfam" id="PF00989">
    <property type="entry name" value="PAS"/>
    <property type="match status" value="1"/>
</dbReference>
<comment type="caution">
    <text evidence="3">The sequence shown here is derived from an EMBL/GenBank/DDBJ whole genome shotgun (WGS) entry which is preliminary data.</text>
</comment>
<dbReference type="Gene3D" id="3.30.450.20">
    <property type="entry name" value="PAS domain"/>
    <property type="match status" value="1"/>
</dbReference>
<evidence type="ECO:0000259" key="2">
    <source>
        <dbReference type="PROSITE" id="PS50113"/>
    </source>
</evidence>
<accession>A0A1G2DXI5</accession>
<dbReference type="PROSITE" id="PS50113">
    <property type="entry name" value="PAC"/>
    <property type="match status" value="1"/>
</dbReference>
<name>A0A1G2DXI5_9BACT</name>
<dbReference type="GO" id="GO:0006355">
    <property type="term" value="P:regulation of DNA-templated transcription"/>
    <property type="evidence" value="ECO:0007669"/>
    <property type="project" value="InterPro"/>
</dbReference>
<dbReference type="InterPro" id="IPR000700">
    <property type="entry name" value="PAS-assoc_C"/>
</dbReference>
<evidence type="ECO:0000313" key="4">
    <source>
        <dbReference type="Proteomes" id="UP000176752"/>
    </source>
</evidence>
<dbReference type="STRING" id="1801660.A2Z78_00490"/>
<organism evidence="3 4">
    <name type="scientific">Candidatus Nealsonbacteria bacterium RBG_13_36_15</name>
    <dbReference type="NCBI Taxonomy" id="1801660"/>
    <lineage>
        <taxon>Bacteria</taxon>
        <taxon>Candidatus Nealsoniibacteriota</taxon>
    </lineage>
</organism>
<gene>
    <name evidence="3" type="ORF">A2Z78_00490</name>
</gene>
<feature type="domain" description="PAC" evidence="2">
    <location>
        <begin position="92"/>
        <end position="144"/>
    </location>
</feature>
<dbReference type="Proteomes" id="UP000176752">
    <property type="component" value="Unassembled WGS sequence"/>
</dbReference>
<dbReference type="InterPro" id="IPR000014">
    <property type="entry name" value="PAS"/>
</dbReference>
<keyword evidence="1" id="KW-0175">Coiled coil</keyword>
<evidence type="ECO:0000256" key="1">
    <source>
        <dbReference type="SAM" id="Coils"/>
    </source>
</evidence>
<feature type="coiled-coil region" evidence="1">
    <location>
        <begin position="143"/>
        <end position="180"/>
    </location>
</feature>
<proteinExistence type="predicted"/>
<reference evidence="3 4" key="1">
    <citation type="journal article" date="2016" name="Nat. Commun.">
        <title>Thousands of microbial genomes shed light on interconnected biogeochemical processes in an aquifer system.</title>
        <authorList>
            <person name="Anantharaman K."/>
            <person name="Brown C.T."/>
            <person name="Hug L.A."/>
            <person name="Sharon I."/>
            <person name="Castelle C.J."/>
            <person name="Probst A.J."/>
            <person name="Thomas B.C."/>
            <person name="Singh A."/>
            <person name="Wilkins M.J."/>
            <person name="Karaoz U."/>
            <person name="Brodie E.L."/>
            <person name="Williams K.H."/>
            <person name="Hubbard S.S."/>
            <person name="Banfield J.F."/>
        </authorList>
    </citation>
    <scope>NUCLEOTIDE SEQUENCE [LARGE SCALE GENOMIC DNA]</scope>
</reference>
<protein>
    <recommendedName>
        <fullName evidence="2">PAC domain-containing protein</fullName>
    </recommendedName>
</protein>
<dbReference type="InterPro" id="IPR035965">
    <property type="entry name" value="PAS-like_dom_sf"/>
</dbReference>
<dbReference type="SUPFAM" id="SSF55785">
    <property type="entry name" value="PYP-like sensor domain (PAS domain)"/>
    <property type="match status" value="1"/>
</dbReference>
<dbReference type="NCBIfam" id="TIGR00229">
    <property type="entry name" value="sensory_box"/>
    <property type="match status" value="1"/>
</dbReference>
<dbReference type="CDD" id="cd00130">
    <property type="entry name" value="PAS"/>
    <property type="match status" value="1"/>
</dbReference>
<sequence length="193" mass="22561">MEARNSQKIIIQQLSEDLEDLESYIKDLWQFLPLPTCYVNPFQIVLDANSALEEFFGWRVSELIGEKMEKLFIEKNQAQKIYQKILKTGRITNQESKVLTKANQEKFVNISATTRRGNKGSIIGYYLAFSDVSEFKKLQAGLEKMVEERTKELQKKVQELEKLNKLATGRELKMVELKKEIVRLKIELEKTRL</sequence>